<comment type="caution">
    <text evidence="1">The sequence shown here is derived from an EMBL/GenBank/DDBJ whole genome shotgun (WGS) entry which is preliminary data.</text>
</comment>
<name>A0A1J5QRE2_9ZZZZ</name>
<accession>A0A1J5QRE2</accession>
<reference evidence="1" key="1">
    <citation type="submission" date="2016-10" db="EMBL/GenBank/DDBJ databases">
        <title>Sequence of Gallionella enrichment culture.</title>
        <authorList>
            <person name="Poehlein A."/>
            <person name="Muehling M."/>
            <person name="Daniel R."/>
        </authorList>
    </citation>
    <scope>NUCLEOTIDE SEQUENCE</scope>
</reference>
<sequence>MDRMSREQFYAATTGLDRDQLRQMLWQLYWRGPAPVRARIDAGLHSDDGGPGAHDAPPAIDPDAVLAQVEDFAALARAGAYLAGDRRVSPKERTRWRFTFRRLVADTHEALRVGGTSAGVTAMTALIDLACETRDLDFFRSDDPVEAAGLVVSDEVALMWARVREESGFQAFAHVAAAQLIRWESPYGWTRRGEGRTAAKERPLADVAAGMLPALDAWLAFAAHYLDALDELAHARAGSHPARLGGRTRRERAESLARWHRLLVERLVDTEGDALLDRLVSHPTLGGPELTSVRARLARERSKTEHARRSRG</sequence>
<gene>
    <name evidence="1" type="ORF">GALL_322190</name>
</gene>
<proteinExistence type="predicted"/>
<dbReference type="EMBL" id="MLJW01000510">
    <property type="protein sequence ID" value="OIQ85946.1"/>
    <property type="molecule type" value="Genomic_DNA"/>
</dbReference>
<dbReference type="AlphaFoldDB" id="A0A1J5QRE2"/>
<evidence type="ECO:0000313" key="1">
    <source>
        <dbReference type="EMBL" id="OIQ85946.1"/>
    </source>
</evidence>
<organism evidence="1">
    <name type="scientific">mine drainage metagenome</name>
    <dbReference type="NCBI Taxonomy" id="410659"/>
    <lineage>
        <taxon>unclassified sequences</taxon>
        <taxon>metagenomes</taxon>
        <taxon>ecological metagenomes</taxon>
    </lineage>
</organism>
<protein>
    <submittedName>
        <fullName evidence="1">Uncharacterized protein</fullName>
    </submittedName>
</protein>